<evidence type="ECO:0000313" key="2">
    <source>
        <dbReference type="Proteomes" id="UP001314796"/>
    </source>
</evidence>
<accession>A0ABS2NPD0</accession>
<protein>
    <submittedName>
        <fullName evidence="1">Uncharacterized protein</fullName>
    </submittedName>
</protein>
<evidence type="ECO:0000313" key="1">
    <source>
        <dbReference type="EMBL" id="MBM7614804.1"/>
    </source>
</evidence>
<dbReference type="EMBL" id="JAFBEE010000007">
    <property type="protein sequence ID" value="MBM7614804.1"/>
    <property type="molecule type" value="Genomic_DNA"/>
</dbReference>
<reference evidence="1 2" key="1">
    <citation type="submission" date="2021-01" db="EMBL/GenBank/DDBJ databases">
        <title>Genomic Encyclopedia of Type Strains, Phase IV (KMG-IV): sequencing the most valuable type-strain genomes for metagenomic binning, comparative biology and taxonomic classification.</title>
        <authorList>
            <person name="Goeker M."/>
        </authorList>
    </citation>
    <scope>NUCLEOTIDE SEQUENCE [LARGE SCALE GENOMIC DNA]</scope>
    <source>
        <strain evidence="1 2">DSM 25890</strain>
    </source>
</reference>
<comment type="caution">
    <text evidence="1">The sequence shown here is derived from an EMBL/GenBank/DDBJ whole genome shotgun (WGS) entry which is preliminary data.</text>
</comment>
<sequence>MNLAMNDLCNLVANEGARYALHHNELLLEIINDTTDRTLSYEQRNVCFEIFSFLNWAFATGVWSILDNPSLRRDLMEQSLKSIVIKTSYELSKDKSNEAVAFLASELDGEFRSKIRLYNERINEMALLGIEIDANAVTLVGLEWIQEEFELDDYEMSIIVPEFLSRVGDIAKIEQIALQVNRAVEERGKKGVFDRFKEGFSR</sequence>
<dbReference type="RefSeq" id="WP_204401378.1">
    <property type="nucleotide sequence ID" value="NZ_JAFBEE010000007.1"/>
</dbReference>
<dbReference type="Proteomes" id="UP001314796">
    <property type="component" value="Unassembled WGS sequence"/>
</dbReference>
<organism evidence="1 2">
    <name type="scientific">Alkaliphilus hydrothermalis</name>
    <dbReference type="NCBI Taxonomy" id="1482730"/>
    <lineage>
        <taxon>Bacteria</taxon>
        <taxon>Bacillati</taxon>
        <taxon>Bacillota</taxon>
        <taxon>Clostridia</taxon>
        <taxon>Peptostreptococcales</taxon>
        <taxon>Natronincolaceae</taxon>
        <taxon>Alkaliphilus</taxon>
    </lineage>
</organism>
<name>A0ABS2NPD0_9FIRM</name>
<proteinExistence type="predicted"/>
<gene>
    <name evidence="1" type="ORF">JOC73_001323</name>
</gene>
<keyword evidence="2" id="KW-1185">Reference proteome</keyword>